<dbReference type="AlphaFoldDB" id="A0A068UT89"/>
<organism evidence="3 4">
    <name type="scientific">Coffea canephora</name>
    <name type="common">Robusta coffee</name>
    <dbReference type="NCBI Taxonomy" id="49390"/>
    <lineage>
        <taxon>Eukaryota</taxon>
        <taxon>Viridiplantae</taxon>
        <taxon>Streptophyta</taxon>
        <taxon>Embryophyta</taxon>
        <taxon>Tracheophyta</taxon>
        <taxon>Spermatophyta</taxon>
        <taxon>Magnoliopsida</taxon>
        <taxon>eudicotyledons</taxon>
        <taxon>Gunneridae</taxon>
        <taxon>Pentapetalae</taxon>
        <taxon>asterids</taxon>
        <taxon>lamiids</taxon>
        <taxon>Gentianales</taxon>
        <taxon>Rubiaceae</taxon>
        <taxon>Ixoroideae</taxon>
        <taxon>Gardenieae complex</taxon>
        <taxon>Bertiereae - Coffeeae clade</taxon>
        <taxon>Coffeeae</taxon>
        <taxon>Coffea</taxon>
    </lineage>
</organism>
<dbReference type="Pfam" id="PF23209">
    <property type="entry name" value="IDM1_C"/>
    <property type="match status" value="1"/>
</dbReference>
<dbReference type="InterPro" id="IPR056511">
    <property type="entry name" value="IDM1_C"/>
</dbReference>
<dbReference type="PhylomeDB" id="A0A068UT89"/>
<evidence type="ECO:0000259" key="2">
    <source>
        <dbReference type="Pfam" id="PF23209"/>
    </source>
</evidence>
<name>A0A068UT89_COFCA</name>
<feature type="domain" description="Increased DNA methylation 1 C-terminal" evidence="2">
    <location>
        <begin position="161"/>
        <end position="210"/>
    </location>
</feature>
<evidence type="ECO:0000256" key="1">
    <source>
        <dbReference type="SAM" id="Phobius"/>
    </source>
</evidence>
<keyword evidence="1" id="KW-0472">Membrane</keyword>
<dbReference type="EMBL" id="HG739141">
    <property type="protein sequence ID" value="CDP11631.1"/>
    <property type="molecule type" value="Genomic_DNA"/>
</dbReference>
<dbReference type="InParanoid" id="A0A068UT89"/>
<keyword evidence="1" id="KW-0812">Transmembrane</keyword>
<keyword evidence="4" id="KW-1185">Reference proteome</keyword>
<dbReference type="PANTHER" id="PTHR46508:SF2">
    <property type="entry name" value="INCREASED DNA METHYLATION 1"/>
    <property type="match status" value="1"/>
</dbReference>
<proteinExistence type="predicted"/>
<feature type="transmembrane region" description="Helical" evidence="1">
    <location>
        <begin position="12"/>
        <end position="30"/>
    </location>
</feature>
<dbReference type="STRING" id="49390.A0A068UT89"/>
<dbReference type="PANTHER" id="PTHR46508">
    <property type="entry name" value="PHD FINGER FAMILY PROTEIN"/>
    <property type="match status" value="1"/>
</dbReference>
<reference evidence="4" key="1">
    <citation type="journal article" date="2014" name="Science">
        <title>The coffee genome provides insight into the convergent evolution of caffeine biosynthesis.</title>
        <authorList>
            <person name="Denoeud F."/>
            <person name="Carretero-Paulet L."/>
            <person name="Dereeper A."/>
            <person name="Droc G."/>
            <person name="Guyot R."/>
            <person name="Pietrella M."/>
            <person name="Zheng C."/>
            <person name="Alberti A."/>
            <person name="Anthony F."/>
            <person name="Aprea G."/>
            <person name="Aury J.M."/>
            <person name="Bento P."/>
            <person name="Bernard M."/>
            <person name="Bocs S."/>
            <person name="Campa C."/>
            <person name="Cenci A."/>
            <person name="Combes M.C."/>
            <person name="Crouzillat D."/>
            <person name="Da Silva C."/>
            <person name="Daddiego L."/>
            <person name="De Bellis F."/>
            <person name="Dussert S."/>
            <person name="Garsmeur O."/>
            <person name="Gayraud T."/>
            <person name="Guignon V."/>
            <person name="Jahn K."/>
            <person name="Jamilloux V."/>
            <person name="Joet T."/>
            <person name="Labadie K."/>
            <person name="Lan T."/>
            <person name="Leclercq J."/>
            <person name="Lepelley M."/>
            <person name="Leroy T."/>
            <person name="Li L.T."/>
            <person name="Librado P."/>
            <person name="Lopez L."/>
            <person name="Munoz A."/>
            <person name="Noel B."/>
            <person name="Pallavicini A."/>
            <person name="Perrotta G."/>
            <person name="Poncet V."/>
            <person name="Pot D."/>
            <person name="Priyono X."/>
            <person name="Rigoreau M."/>
            <person name="Rouard M."/>
            <person name="Rozas J."/>
            <person name="Tranchant-Dubreuil C."/>
            <person name="VanBuren R."/>
            <person name="Zhang Q."/>
            <person name="Andrade A.C."/>
            <person name="Argout X."/>
            <person name="Bertrand B."/>
            <person name="de Kochko A."/>
            <person name="Graziosi G."/>
            <person name="Henry R.J."/>
            <person name="Jayarama X."/>
            <person name="Ming R."/>
            <person name="Nagai C."/>
            <person name="Rounsley S."/>
            <person name="Sankoff D."/>
            <person name="Giuliano G."/>
            <person name="Albert V.A."/>
            <person name="Wincker P."/>
            <person name="Lashermes P."/>
        </authorList>
    </citation>
    <scope>NUCLEOTIDE SEQUENCE [LARGE SCALE GENOMIC DNA]</scope>
    <source>
        <strain evidence="4">cv. DH200-94</strain>
    </source>
</reference>
<protein>
    <recommendedName>
        <fullName evidence="2">Increased DNA methylation 1 C-terminal domain-containing protein</fullName>
    </recommendedName>
</protein>
<sequence>MLMDHRVNDLPEILPFLFIQVLIFIHFFSFKEIPDGNWYCVQCTCQICGKVVDEKEALLPLGVLKCSQCQNMCRLSCLLKYNCVKNKAFDTWCCSATCQGVYLGLQANIGRPILLSDGFRWTLLKCINGDQHAHSAQSFLALKAECNSKLAVALQMMEEYFNPMVDPRSVVNMIPQLIYNWGSKFPCVDCSRFYTVVLEKGDTLIALASISKVMLCLLLF</sequence>
<dbReference type="Gramene" id="CDP11631">
    <property type="protein sequence ID" value="CDP11631"/>
    <property type="gene ID" value="GSCOC_T00034011001"/>
</dbReference>
<dbReference type="Proteomes" id="UP000295252">
    <property type="component" value="Chromosome III"/>
</dbReference>
<accession>A0A068UT89</accession>
<dbReference type="OrthoDB" id="1726615at2759"/>
<keyword evidence="1" id="KW-1133">Transmembrane helix</keyword>
<evidence type="ECO:0000313" key="3">
    <source>
        <dbReference type="EMBL" id="CDP11631.1"/>
    </source>
</evidence>
<gene>
    <name evidence="3" type="ORF">GSCOC_T00034011001</name>
</gene>
<evidence type="ECO:0000313" key="4">
    <source>
        <dbReference type="Proteomes" id="UP000295252"/>
    </source>
</evidence>